<comment type="cofactor">
    <cofactor evidence="6">
        <name>Zn(2+)</name>
        <dbReference type="ChEBI" id="CHEBI:29105"/>
    </cofactor>
    <text evidence="6">Binds 1 zinc ion per subunit.</text>
</comment>
<dbReference type="Gene3D" id="3.30.2010.10">
    <property type="entry name" value="Metalloproteases ('zincins'), catalytic domain"/>
    <property type="match status" value="1"/>
</dbReference>
<organism evidence="10 11">
    <name type="scientific">Phreatobacter cathodiphilus</name>
    <dbReference type="NCBI Taxonomy" id="1868589"/>
    <lineage>
        <taxon>Bacteria</taxon>
        <taxon>Pseudomonadati</taxon>
        <taxon>Pseudomonadota</taxon>
        <taxon>Alphaproteobacteria</taxon>
        <taxon>Hyphomicrobiales</taxon>
        <taxon>Phreatobacteraceae</taxon>
        <taxon>Phreatobacter</taxon>
    </lineage>
</organism>
<proteinExistence type="inferred from homology"/>
<reference evidence="10 11" key="1">
    <citation type="submission" date="2018-03" db="EMBL/GenBank/DDBJ databases">
        <title>Genome sequencing of Phreatobacter sp.</title>
        <authorList>
            <person name="Kim S.-J."/>
            <person name="Heo J."/>
            <person name="Kwon S.-W."/>
        </authorList>
    </citation>
    <scope>NUCLEOTIDE SEQUENCE [LARGE SCALE GENOMIC DNA]</scope>
    <source>
        <strain evidence="10 11">S-12</strain>
    </source>
</reference>
<keyword evidence="3 6" id="KW-0378">Hydrolase</keyword>
<evidence type="ECO:0000256" key="2">
    <source>
        <dbReference type="ARBA" id="ARBA00022723"/>
    </source>
</evidence>
<dbReference type="InterPro" id="IPR001915">
    <property type="entry name" value="Peptidase_M48"/>
</dbReference>
<feature type="domain" description="DUF7092" evidence="9">
    <location>
        <begin position="4"/>
        <end position="83"/>
    </location>
</feature>
<evidence type="ECO:0000256" key="5">
    <source>
        <dbReference type="ARBA" id="ARBA00023049"/>
    </source>
</evidence>
<evidence type="ECO:0000256" key="3">
    <source>
        <dbReference type="ARBA" id="ARBA00022801"/>
    </source>
</evidence>
<dbReference type="Pfam" id="PF01435">
    <property type="entry name" value="Peptidase_M48"/>
    <property type="match status" value="1"/>
</dbReference>
<evidence type="ECO:0000313" key="11">
    <source>
        <dbReference type="Proteomes" id="UP000237889"/>
    </source>
</evidence>
<dbReference type="CDD" id="cd07332">
    <property type="entry name" value="M48C_Oma1_like"/>
    <property type="match status" value="1"/>
</dbReference>
<dbReference type="GO" id="GO:0016020">
    <property type="term" value="C:membrane"/>
    <property type="evidence" value="ECO:0007669"/>
    <property type="project" value="TreeGrafter"/>
</dbReference>
<dbReference type="KEGG" id="phr:C6569_01770"/>
<sequence length="367" mass="38431">MPSVRATYYDGIVSRRRDVEISLHPQGVAIFSREGVLLTTWPYADIRRIEGFRGTGLAVTRLEPGSTAEPRLEIEDAAVAAELSARAPLTLTGAAGSRKERRAVVVWALASVVSLLGLAYWGLPAIAGRIAPLVPASVEARLGAAMDPQIRAEFGGPAGMKICTAPAGVAALAELVARYEKHADLHVPLKVVVVDNPMVNAFALPGGYIYVMRGLIQKARGPDEVAGVLGHEIGHVKFRHGLQSAIQSGGLGFLLGTVFGDFAGGTAILLASRTLLSSAFSRDAERQADAFGVDLMLKGGGNPEGLAGFFGTAGGGPPGALNWLTSHPASAEREAAIRRLAQNRPVLAPALSPDQWQALRAICQTTG</sequence>
<feature type="domain" description="Peptidase M48" evidence="8">
    <location>
        <begin position="172"/>
        <end position="339"/>
    </location>
</feature>
<name>A0A2S0N702_9HYPH</name>
<dbReference type="Pfam" id="PF23368">
    <property type="entry name" value="DUF7092"/>
    <property type="match status" value="1"/>
</dbReference>
<keyword evidence="11" id="KW-1185">Reference proteome</keyword>
<keyword evidence="7" id="KW-0472">Membrane</keyword>
<keyword evidence="2" id="KW-0479">Metal-binding</keyword>
<feature type="transmembrane region" description="Helical" evidence="7">
    <location>
        <begin position="104"/>
        <end position="123"/>
    </location>
</feature>
<dbReference type="InterPro" id="IPR055518">
    <property type="entry name" value="DUF7092"/>
</dbReference>
<keyword evidence="5 6" id="KW-0482">Metalloprotease</keyword>
<keyword evidence="4 6" id="KW-0862">Zinc</keyword>
<evidence type="ECO:0000313" key="10">
    <source>
        <dbReference type="EMBL" id="AVO43896.1"/>
    </source>
</evidence>
<evidence type="ECO:0000259" key="8">
    <source>
        <dbReference type="Pfam" id="PF01435"/>
    </source>
</evidence>
<keyword evidence="7" id="KW-0812">Transmembrane</keyword>
<dbReference type="InterPro" id="IPR051156">
    <property type="entry name" value="Mito/Outer_Membr_Metalloprot"/>
</dbReference>
<dbReference type="RefSeq" id="WP_106747226.1">
    <property type="nucleotide sequence ID" value="NZ_CP027668.1"/>
</dbReference>
<dbReference type="GO" id="GO:0004222">
    <property type="term" value="F:metalloendopeptidase activity"/>
    <property type="evidence" value="ECO:0007669"/>
    <property type="project" value="InterPro"/>
</dbReference>
<evidence type="ECO:0000259" key="9">
    <source>
        <dbReference type="Pfam" id="PF23368"/>
    </source>
</evidence>
<evidence type="ECO:0000256" key="6">
    <source>
        <dbReference type="RuleBase" id="RU003983"/>
    </source>
</evidence>
<evidence type="ECO:0000256" key="7">
    <source>
        <dbReference type="SAM" id="Phobius"/>
    </source>
</evidence>
<dbReference type="PANTHER" id="PTHR22726">
    <property type="entry name" value="METALLOENDOPEPTIDASE OMA1"/>
    <property type="match status" value="1"/>
</dbReference>
<dbReference type="OrthoDB" id="9810445at2"/>
<keyword evidence="1 6" id="KW-0645">Protease</keyword>
<dbReference type="EMBL" id="CP027668">
    <property type="protein sequence ID" value="AVO43896.1"/>
    <property type="molecule type" value="Genomic_DNA"/>
</dbReference>
<protein>
    <submittedName>
        <fullName evidence="10">Metalloendopeptidase</fullName>
    </submittedName>
</protein>
<comment type="similarity">
    <text evidence="6">Belongs to the peptidase M48 family.</text>
</comment>
<dbReference type="AlphaFoldDB" id="A0A2S0N702"/>
<dbReference type="Proteomes" id="UP000237889">
    <property type="component" value="Chromosome"/>
</dbReference>
<keyword evidence="7" id="KW-1133">Transmembrane helix</keyword>
<gene>
    <name evidence="10" type="ORF">C6569_01770</name>
</gene>
<dbReference type="GO" id="GO:0046872">
    <property type="term" value="F:metal ion binding"/>
    <property type="evidence" value="ECO:0007669"/>
    <property type="project" value="UniProtKB-KW"/>
</dbReference>
<evidence type="ECO:0000256" key="1">
    <source>
        <dbReference type="ARBA" id="ARBA00022670"/>
    </source>
</evidence>
<evidence type="ECO:0000256" key="4">
    <source>
        <dbReference type="ARBA" id="ARBA00022833"/>
    </source>
</evidence>
<accession>A0A2S0N702</accession>
<dbReference type="GO" id="GO:0051603">
    <property type="term" value="P:proteolysis involved in protein catabolic process"/>
    <property type="evidence" value="ECO:0007669"/>
    <property type="project" value="TreeGrafter"/>
</dbReference>
<dbReference type="PANTHER" id="PTHR22726:SF1">
    <property type="entry name" value="METALLOENDOPEPTIDASE OMA1, MITOCHONDRIAL"/>
    <property type="match status" value="1"/>
</dbReference>